<protein>
    <submittedName>
        <fullName evidence="1">Uncharacterized protein</fullName>
    </submittedName>
</protein>
<organism evidence="1 2">
    <name type="scientific">Mycena citricolor</name>
    <dbReference type="NCBI Taxonomy" id="2018698"/>
    <lineage>
        <taxon>Eukaryota</taxon>
        <taxon>Fungi</taxon>
        <taxon>Dikarya</taxon>
        <taxon>Basidiomycota</taxon>
        <taxon>Agaricomycotina</taxon>
        <taxon>Agaricomycetes</taxon>
        <taxon>Agaricomycetidae</taxon>
        <taxon>Agaricales</taxon>
        <taxon>Marasmiineae</taxon>
        <taxon>Mycenaceae</taxon>
        <taxon>Mycena</taxon>
    </lineage>
</organism>
<reference evidence="1" key="1">
    <citation type="submission" date="2023-11" db="EMBL/GenBank/DDBJ databases">
        <authorList>
            <person name="De Vega J J."/>
            <person name="De Vega J J."/>
        </authorList>
    </citation>
    <scope>NUCLEOTIDE SEQUENCE</scope>
</reference>
<feature type="non-terminal residue" evidence="1">
    <location>
        <position position="1"/>
    </location>
</feature>
<dbReference type="EMBL" id="CAVNYO010000045">
    <property type="protein sequence ID" value="CAK5263801.1"/>
    <property type="molecule type" value="Genomic_DNA"/>
</dbReference>
<name>A0AAD2JVA4_9AGAR</name>
<dbReference type="Proteomes" id="UP001295794">
    <property type="component" value="Unassembled WGS sequence"/>
</dbReference>
<keyword evidence="2" id="KW-1185">Reference proteome</keyword>
<feature type="non-terminal residue" evidence="1">
    <location>
        <position position="94"/>
    </location>
</feature>
<gene>
    <name evidence="1" type="ORF">MYCIT1_LOCUS3461</name>
</gene>
<dbReference type="AlphaFoldDB" id="A0AAD2JVA4"/>
<comment type="caution">
    <text evidence="1">The sequence shown here is derived from an EMBL/GenBank/DDBJ whole genome shotgun (WGS) entry which is preliminary data.</text>
</comment>
<accession>A0AAD2JVA4</accession>
<sequence length="94" mass="10166">FGRLAWQSDVPTANAADLIFLWVGFGEAPPSPRPGSRLKRHCRNSRAAWGGSISHTHVSDRSKTCEVTESSGKTFNVHGLKSSIPMLFGGQAFP</sequence>
<evidence type="ECO:0000313" key="2">
    <source>
        <dbReference type="Proteomes" id="UP001295794"/>
    </source>
</evidence>
<proteinExistence type="predicted"/>
<evidence type="ECO:0000313" key="1">
    <source>
        <dbReference type="EMBL" id="CAK5263801.1"/>
    </source>
</evidence>